<organism evidence="2 3">
    <name type="scientific">Phytophthora nicotianae P1976</name>
    <dbReference type="NCBI Taxonomy" id="1317066"/>
    <lineage>
        <taxon>Eukaryota</taxon>
        <taxon>Sar</taxon>
        <taxon>Stramenopiles</taxon>
        <taxon>Oomycota</taxon>
        <taxon>Peronosporomycetes</taxon>
        <taxon>Peronosporales</taxon>
        <taxon>Peronosporaceae</taxon>
        <taxon>Phytophthora</taxon>
    </lineage>
</organism>
<evidence type="ECO:0000256" key="1">
    <source>
        <dbReference type="SAM" id="MobiDB-lite"/>
    </source>
</evidence>
<feature type="region of interest" description="Disordered" evidence="1">
    <location>
        <begin position="33"/>
        <end position="70"/>
    </location>
</feature>
<evidence type="ECO:0000313" key="2">
    <source>
        <dbReference type="EMBL" id="ETO75978.1"/>
    </source>
</evidence>
<proteinExistence type="predicted"/>
<reference evidence="2 3" key="1">
    <citation type="submission" date="2013-11" db="EMBL/GenBank/DDBJ databases">
        <title>The Genome Sequence of Phytophthora parasitica P1976.</title>
        <authorList>
            <consortium name="The Broad Institute Genomics Platform"/>
            <person name="Russ C."/>
            <person name="Tyler B."/>
            <person name="Panabieres F."/>
            <person name="Shan W."/>
            <person name="Tripathy S."/>
            <person name="Grunwald N."/>
            <person name="Machado M."/>
            <person name="Johnson C.S."/>
            <person name="Walker B."/>
            <person name="Young S."/>
            <person name="Zeng Q."/>
            <person name="Gargeya S."/>
            <person name="Fitzgerald M."/>
            <person name="Haas B."/>
            <person name="Abouelleil A."/>
            <person name="Allen A.W."/>
            <person name="Alvarado L."/>
            <person name="Arachchi H.M."/>
            <person name="Berlin A.M."/>
            <person name="Chapman S.B."/>
            <person name="Gainer-Dewar J."/>
            <person name="Goldberg J."/>
            <person name="Griggs A."/>
            <person name="Gujja S."/>
            <person name="Hansen M."/>
            <person name="Howarth C."/>
            <person name="Imamovic A."/>
            <person name="Ireland A."/>
            <person name="Larimer J."/>
            <person name="McCowan C."/>
            <person name="Murphy C."/>
            <person name="Pearson M."/>
            <person name="Poon T.W."/>
            <person name="Priest M."/>
            <person name="Roberts A."/>
            <person name="Saif S."/>
            <person name="Shea T."/>
            <person name="Sisk P."/>
            <person name="Sykes S."/>
            <person name="Wortman J."/>
            <person name="Nusbaum C."/>
            <person name="Birren B."/>
        </authorList>
    </citation>
    <scope>NUCLEOTIDE SEQUENCE [LARGE SCALE GENOMIC DNA]</scope>
    <source>
        <strain evidence="2 3">P1976</strain>
    </source>
</reference>
<accession>A0A081AAR7</accession>
<dbReference type="AlphaFoldDB" id="A0A081AAR7"/>
<comment type="caution">
    <text evidence="2">The sequence shown here is derived from an EMBL/GenBank/DDBJ whole genome shotgun (WGS) entry which is preliminary data.</text>
</comment>
<name>A0A081AAR7_PHYNI</name>
<evidence type="ECO:0000313" key="3">
    <source>
        <dbReference type="Proteomes" id="UP000028582"/>
    </source>
</evidence>
<dbReference type="Proteomes" id="UP000028582">
    <property type="component" value="Unassembled WGS sequence"/>
</dbReference>
<dbReference type="EMBL" id="ANJA01001611">
    <property type="protein sequence ID" value="ETO75978.1"/>
    <property type="molecule type" value="Genomic_DNA"/>
</dbReference>
<protein>
    <submittedName>
        <fullName evidence="2">Uncharacterized protein</fullName>
    </submittedName>
</protein>
<sequence>MPPLNKRKKHARNFKRKADGTFYKLKLNQNLPSCPPSSEGALASSATNQRNTGLFTSTQARRGRGQGMSEKRVIVKNSSFSKNKSMRGSEMFALQKPEMTCGSWSSAGRQTLPMQLLRGFGDTNGAVEDIAVKNPFCINTHEYTQLGGEGGGQMQLTDMAHVTIGMASGSQNESVD</sequence>
<feature type="compositionally biased region" description="Polar residues" evidence="1">
    <location>
        <begin position="44"/>
        <end position="60"/>
    </location>
</feature>
<gene>
    <name evidence="2" type="ORF">F444_08540</name>
</gene>